<dbReference type="RefSeq" id="WP_378307649.1">
    <property type="nucleotide sequence ID" value="NZ_JBHTJA010000219.1"/>
</dbReference>
<comment type="caution">
    <text evidence="2">The sequence shown here is derived from an EMBL/GenBank/DDBJ whole genome shotgun (WGS) entry which is preliminary data.</text>
</comment>
<gene>
    <name evidence="2" type="ORF">ACFQ11_37390</name>
</gene>
<sequence>MVIEAAPSRVLRVAIDGRRLALFQVPTVFLHTETMRGLGLPDLTLVTVRLEGGRRSVAAWLVGSDAAWWRTCPTPPDSTARLSRPVWRDLRTGTERPADGDRLEIVVAGSRMPVLPARIERLLSAAEVGLHRDDAARLGLWRWASVNHDGVPALCRVRRTRHEADRGHVRLSYQARMLLNVPPSAAGARPEVLIGPPPARGRRRILRVGEPRWSDRGTRWPRRAVRRAGTWGELAGRVVLRAPALCFRTIEATPGEDREQTVRLSEELFTLLGTEPGKQVYLEWGPRNRTVATALPLGQIGGGDWPQVRVTGHRGSAPRPPDVSVAAVGAVSRASLGIPRTAVVTVRRRVGPLVVAKLNQLVVPTTALMVALTADIKLKAWDLVLAGAVIVALMLAPLRMRRNPRGRV</sequence>
<feature type="transmembrane region" description="Helical" evidence="1">
    <location>
        <begin position="380"/>
        <end position="398"/>
    </location>
</feature>
<name>A0ABW3F2R7_9ACTN</name>
<keyword evidence="1" id="KW-0812">Transmembrane</keyword>
<dbReference type="EMBL" id="JBHTJA010000219">
    <property type="protein sequence ID" value="MFD0906099.1"/>
    <property type="molecule type" value="Genomic_DNA"/>
</dbReference>
<accession>A0ABW3F2R7</accession>
<reference evidence="3" key="1">
    <citation type="journal article" date="2019" name="Int. J. Syst. Evol. Microbiol.">
        <title>The Global Catalogue of Microorganisms (GCM) 10K type strain sequencing project: providing services to taxonomists for standard genome sequencing and annotation.</title>
        <authorList>
            <consortium name="The Broad Institute Genomics Platform"/>
            <consortium name="The Broad Institute Genome Sequencing Center for Infectious Disease"/>
            <person name="Wu L."/>
            <person name="Ma J."/>
        </authorList>
    </citation>
    <scope>NUCLEOTIDE SEQUENCE [LARGE SCALE GENOMIC DNA]</scope>
    <source>
        <strain evidence="3">JCM 31202</strain>
    </source>
</reference>
<keyword evidence="3" id="KW-1185">Reference proteome</keyword>
<keyword evidence="1" id="KW-1133">Transmembrane helix</keyword>
<proteinExistence type="predicted"/>
<evidence type="ECO:0000256" key="1">
    <source>
        <dbReference type="SAM" id="Phobius"/>
    </source>
</evidence>
<evidence type="ECO:0000313" key="3">
    <source>
        <dbReference type="Proteomes" id="UP001596972"/>
    </source>
</evidence>
<dbReference type="Proteomes" id="UP001596972">
    <property type="component" value="Unassembled WGS sequence"/>
</dbReference>
<keyword evidence="1" id="KW-0472">Membrane</keyword>
<protein>
    <submittedName>
        <fullName evidence="2">Uncharacterized protein</fullName>
    </submittedName>
</protein>
<organism evidence="2 3">
    <name type="scientific">Actinomadura sediminis</name>
    <dbReference type="NCBI Taxonomy" id="1038904"/>
    <lineage>
        <taxon>Bacteria</taxon>
        <taxon>Bacillati</taxon>
        <taxon>Actinomycetota</taxon>
        <taxon>Actinomycetes</taxon>
        <taxon>Streptosporangiales</taxon>
        <taxon>Thermomonosporaceae</taxon>
        <taxon>Actinomadura</taxon>
    </lineage>
</organism>
<evidence type="ECO:0000313" key="2">
    <source>
        <dbReference type="EMBL" id="MFD0906099.1"/>
    </source>
</evidence>